<gene>
    <name evidence="1" type="ORF">LCGC14_2928660</name>
</gene>
<name>A0A0F8Y8F2_9ZZZZ</name>
<feature type="non-terminal residue" evidence="1">
    <location>
        <position position="380"/>
    </location>
</feature>
<evidence type="ECO:0000313" key="1">
    <source>
        <dbReference type="EMBL" id="KKK69975.1"/>
    </source>
</evidence>
<organism evidence="1">
    <name type="scientific">marine sediment metagenome</name>
    <dbReference type="NCBI Taxonomy" id="412755"/>
    <lineage>
        <taxon>unclassified sequences</taxon>
        <taxon>metagenomes</taxon>
        <taxon>ecological metagenomes</taxon>
    </lineage>
</organism>
<feature type="non-terminal residue" evidence="1">
    <location>
        <position position="1"/>
    </location>
</feature>
<proteinExistence type="predicted"/>
<comment type="caution">
    <text evidence="1">The sequence shown here is derived from an EMBL/GenBank/DDBJ whole genome shotgun (WGS) entry which is preliminary data.</text>
</comment>
<protein>
    <submittedName>
        <fullName evidence="1">Uncharacterized protein</fullName>
    </submittedName>
</protein>
<dbReference type="AlphaFoldDB" id="A0A0F8Y8F2"/>
<sequence length="380" mass="43491">GIPIIDTLTKYNAIFKSTILMTSFFHHMAFARSYWMGTRRKTFEEWNLNKARKEGLKAIQDLKPELVRLVRNGLTLGRTQDWEESILTREDTMFGRAIDRAGPMPKAIKDKIKELRERQARFLFQNFGAGLKATAGLIEYRNALKDHPDMDPNDRAKMVASLINDDFGGLHLQRMERNPTLQHIFRLLALAPDWTESNVRTMVKAFKAGSKEEESLYRHFWASVATKGLTATAVASLLLSLADEDDPVERFKKAWEAGHFRWLSVDVTPIYQTLYKMMGKKPTEARKYISLIGHFKDPVKFIAHPFRSAHHKGSVLYGMLYEAMAGTDWKGAKFTTLPELLGIDDKGYYLTNTKAHKRGEEKGGQLQWQAVSYRASRKGT</sequence>
<dbReference type="EMBL" id="LAZR01058399">
    <property type="protein sequence ID" value="KKK69975.1"/>
    <property type="molecule type" value="Genomic_DNA"/>
</dbReference>
<reference evidence="1" key="1">
    <citation type="journal article" date="2015" name="Nature">
        <title>Complex archaea that bridge the gap between prokaryotes and eukaryotes.</title>
        <authorList>
            <person name="Spang A."/>
            <person name="Saw J.H."/>
            <person name="Jorgensen S.L."/>
            <person name="Zaremba-Niedzwiedzka K."/>
            <person name="Martijn J."/>
            <person name="Lind A.E."/>
            <person name="van Eijk R."/>
            <person name="Schleper C."/>
            <person name="Guy L."/>
            <person name="Ettema T.J."/>
        </authorList>
    </citation>
    <scope>NUCLEOTIDE SEQUENCE</scope>
</reference>
<accession>A0A0F8Y8F2</accession>